<comment type="caution">
    <text evidence="10">The sequence shown here is derived from an EMBL/GenBank/DDBJ whole genome shotgun (WGS) entry which is preliminary data.</text>
</comment>
<feature type="domain" description="ABC transmembrane type-1" evidence="9">
    <location>
        <begin position="17"/>
        <end position="211"/>
    </location>
</feature>
<evidence type="ECO:0000313" key="10">
    <source>
        <dbReference type="EMBL" id="KXG87220.1"/>
    </source>
</evidence>
<evidence type="ECO:0000256" key="8">
    <source>
        <dbReference type="RuleBase" id="RU363032"/>
    </source>
</evidence>
<comment type="similarity">
    <text evidence="2">Belongs to the binding-protein-dependent transport system permease family. HisMQ subfamily.</text>
</comment>
<dbReference type="AlphaFoldDB" id="A0A135P723"/>
<name>A0A135P723_9HYPH</name>
<dbReference type="PANTHER" id="PTHR30614">
    <property type="entry name" value="MEMBRANE COMPONENT OF AMINO ACID ABC TRANSPORTER"/>
    <property type="match status" value="1"/>
</dbReference>
<keyword evidence="7 8" id="KW-0472">Membrane</keyword>
<feature type="transmembrane region" description="Helical" evidence="8">
    <location>
        <begin position="190"/>
        <end position="212"/>
    </location>
</feature>
<keyword evidence="6 8" id="KW-1133">Transmembrane helix</keyword>
<dbReference type="InterPro" id="IPR000515">
    <property type="entry name" value="MetI-like"/>
</dbReference>
<evidence type="ECO:0000256" key="7">
    <source>
        <dbReference type="ARBA" id="ARBA00023136"/>
    </source>
</evidence>
<dbReference type="InterPro" id="IPR043429">
    <property type="entry name" value="ArtM/GltK/GlnP/TcyL/YhdX-like"/>
</dbReference>
<evidence type="ECO:0000256" key="4">
    <source>
        <dbReference type="ARBA" id="ARBA00022475"/>
    </source>
</evidence>
<keyword evidence="3 8" id="KW-0813">Transport</keyword>
<feature type="transmembrane region" description="Helical" evidence="8">
    <location>
        <begin position="69"/>
        <end position="87"/>
    </location>
</feature>
<dbReference type="Gene3D" id="1.10.3720.10">
    <property type="entry name" value="MetI-like"/>
    <property type="match status" value="1"/>
</dbReference>
<dbReference type="CDD" id="cd06261">
    <property type="entry name" value="TM_PBP2"/>
    <property type="match status" value="1"/>
</dbReference>
<feature type="transmembrane region" description="Helical" evidence="8">
    <location>
        <begin position="147"/>
        <end position="170"/>
    </location>
</feature>
<dbReference type="SUPFAM" id="SSF161098">
    <property type="entry name" value="MetI-like"/>
    <property type="match status" value="1"/>
</dbReference>
<evidence type="ECO:0000256" key="2">
    <source>
        <dbReference type="ARBA" id="ARBA00010072"/>
    </source>
</evidence>
<accession>A0A135P723</accession>
<keyword evidence="4" id="KW-1003">Cell membrane</keyword>
<dbReference type="STRING" id="2052828.ATO67_20975"/>
<dbReference type="PANTHER" id="PTHR30614:SF35">
    <property type="entry name" value="ABC TRANSPORTER PERMEASE PROTEIN"/>
    <property type="match status" value="1"/>
</dbReference>
<dbReference type="Proteomes" id="UP000070498">
    <property type="component" value="Unassembled WGS sequence"/>
</dbReference>
<reference evidence="10 11" key="1">
    <citation type="submission" date="2015-11" db="EMBL/GenBank/DDBJ databases">
        <title>Draft genome sequence of Agrobacterium sp. R89-1.</title>
        <authorList>
            <person name="Zahradnik J."/>
            <person name="Kyslikova E."/>
            <person name="Palyzova A."/>
            <person name="Kyslik P."/>
        </authorList>
    </citation>
    <scope>NUCLEOTIDE SEQUENCE [LARGE SCALE GENOMIC DNA]</scope>
    <source>
        <strain evidence="10 11">R89-1</strain>
    </source>
</reference>
<evidence type="ECO:0000256" key="6">
    <source>
        <dbReference type="ARBA" id="ARBA00022989"/>
    </source>
</evidence>
<dbReference type="InterPro" id="IPR010065">
    <property type="entry name" value="AA_ABC_transptr_permease_3TM"/>
</dbReference>
<keyword evidence="5 8" id="KW-0812">Transmembrane</keyword>
<evidence type="ECO:0000256" key="3">
    <source>
        <dbReference type="ARBA" id="ARBA00022448"/>
    </source>
</evidence>
<organism evidence="10 11">
    <name type="scientific">Agrobacterium bohemicum</name>
    <dbReference type="NCBI Taxonomy" id="2052828"/>
    <lineage>
        <taxon>Bacteria</taxon>
        <taxon>Pseudomonadati</taxon>
        <taxon>Pseudomonadota</taxon>
        <taxon>Alphaproteobacteria</taxon>
        <taxon>Hyphomicrobiales</taxon>
        <taxon>Rhizobiaceae</taxon>
        <taxon>Rhizobium/Agrobacterium group</taxon>
        <taxon>Agrobacterium</taxon>
    </lineage>
</organism>
<evidence type="ECO:0000313" key="11">
    <source>
        <dbReference type="Proteomes" id="UP000070498"/>
    </source>
</evidence>
<dbReference type="PROSITE" id="PS50928">
    <property type="entry name" value="ABC_TM1"/>
    <property type="match status" value="1"/>
</dbReference>
<dbReference type="NCBIfam" id="TIGR01726">
    <property type="entry name" value="HEQRo_perm_3TM"/>
    <property type="match status" value="1"/>
</dbReference>
<dbReference type="RefSeq" id="WP_067653602.1">
    <property type="nucleotide sequence ID" value="NZ_KQ961037.1"/>
</dbReference>
<dbReference type="GO" id="GO:0043190">
    <property type="term" value="C:ATP-binding cassette (ABC) transporter complex"/>
    <property type="evidence" value="ECO:0007669"/>
    <property type="project" value="InterPro"/>
</dbReference>
<dbReference type="InterPro" id="IPR035906">
    <property type="entry name" value="MetI-like_sf"/>
</dbReference>
<dbReference type="Pfam" id="PF00528">
    <property type="entry name" value="BPD_transp_1"/>
    <property type="match status" value="1"/>
</dbReference>
<proteinExistence type="inferred from homology"/>
<keyword evidence="11" id="KW-1185">Reference proteome</keyword>
<dbReference type="EMBL" id="LNUW01000008">
    <property type="protein sequence ID" value="KXG87220.1"/>
    <property type="molecule type" value="Genomic_DNA"/>
</dbReference>
<dbReference type="GO" id="GO:0022857">
    <property type="term" value="F:transmembrane transporter activity"/>
    <property type="evidence" value="ECO:0007669"/>
    <property type="project" value="InterPro"/>
</dbReference>
<comment type="subcellular location">
    <subcellularLocation>
        <location evidence="1">Cell inner membrane</location>
        <topology evidence="1">Multi-pass membrane protein</topology>
    </subcellularLocation>
    <subcellularLocation>
        <location evidence="8">Cell membrane</location>
        <topology evidence="8">Multi-pass membrane protein</topology>
    </subcellularLocation>
</comment>
<dbReference type="OrthoDB" id="7341446at2"/>
<sequence>MSFTLQFEPVLAETDLILNGIKLTILLSAGAIILGTALAILLVGLRSLAGGILAFCVDAYVELLRNTPFLVQLFMIFFGLPLLGLRMSGIEAGLLAMTLNLSAYSTEIIRAGVDSTHKSQLEAGLSLALSRLQVFRYIVLKPAFAKVWPALSSQFVLMLLASSICSFISVPELSGSAAIVEQRTFRSFESYIIVTIAYLVIALTLKLGLIGLGHVLFGKRVKPDVIPAIATKGSAA</sequence>
<feature type="transmembrane region" description="Helical" evidence="8">
    <location>
        <begin position="25"/>
        <end position="49"/>
    </location>
</feature>
<dbReference type="GO" id="GO:0006865">
    <property type="term" value="P:amino acid transport"/>
    <property type="evidence" value="ECO:0007669"/>
    <property type="project" value="TreeGrafter"/>
</dbReference>
<protein>
    <submittedName>
        <fullName evidence="10">ABC transporter permease</fullName>
    </submittedName>
</protein>
<evidence type="ECO:0000256" key="5">
    <source>
        <dbReference type="ARBA" id="ARBA00022692"/>
    </source>
</evidence>
<evidence type="ECO:0000259" key="9">
    <source>
        <dbReference type="PROSITE" id="PS50928"/>
    </source>
</evidence>
<evidence type="ECO:0000256" key="1">
    <source>
        <dbReference type="ARBA" id="ARBA00004429"/>
    </source>
</evidence>
<gene>
    <name evidence="10" type="ORF">ATO67_20975</name>
</gene>